<keyword evidence="3" id="KW-0413">Isomerase</keyword>
<dbReference type="Gene3D" id="1.10.460.10">
    <property type="entry name" value="Topoisomerase I, domain 2"/>
    <property type="match status" value="1"/>
</dbReference>
<evidence type="ECO:0000256" key="1">
    <source>
        <dbReference type="ARBA" id="ARBA00023029"/>
    </source>
</evidence>
<dbReference type="PROSITE" id="PS00396">
    <property type="entry name" value="TOPO_IA_1"/>
    <property type="match status" value="1"/>
</dbReference>
<dbReference type="InterPro" id="IPR013825">
    <property type="entry name" value="Topo_IA_cen_sub2"/>
</dbReference>
<dbReference type="SMART" id="SM00437">
    <property type="entry name" value="TOP1Ac"/>
    <property type="match status" value="1"/>
</dbReference>
<dbReference type="PANTHER" id="PTHR42785:SF1">
    <property type="entry name" value="DNA TOPOISOMERASE"/>
    <property type="match status" value="1"/>
</dbReference>
<accession>X1HPF6</accession>
<feature type="non-terminal residue" evidence="5">
    <location>
        <position position="273"/>
    </location>
</feature>
<dbReference type="PANTHER" id="PTHR42785">
    <property type="entry name" value="DNA TOPOISOMERASE, TYPE IA, CORE"/>
    <property type="match status" value="1"/>
</dbReference>
<dbReference type="PROSITE" id="PS52039">
    <property type="entry name" value="TOPO_IA_2"/>
    <property type="match status" value="1"/>
</dbReference>
<dbReference type="AlphaFoldDB" id="X1HPF6"/>
<dbReference type="InterPro" id="IPR000380">
    <property type="entry name" value="Topo_IA"/>
</dbReference>
<keyword evidence="2" id="KW-0238">DNA-binding</keyword>
<dbReference type="InterPro" id="IPR003602">
    <property type="entry name" value="Topo_IA_DNA-bd_dom"/>
</dbReference>
<gene>
    <name evidence="5" type="ORF">S03H2_41617</name>
</gene>
<proteinExistence type="predicted"/>
<reference evidence="5" key="1">
    <citation type="journal article" date="2014" name="Front. Microbiol.">
        <title>High frequency of phylogenetically diverse reductive dehalogenase-homologous genes in deep subseafloor sedimentary metagenomes.</title>
        <authorList>
            <person name="Kawai M."/>
            <person name="Futagami T."/>
            <person name="Toyoda A."/>
            <person name="Takaki Y."/>
            <person name="Nishi S."/>
            <person name="Hori S."/>
            <person name="Arai W."/>
            <person name="Tsubouchi T."/>
            <person name="Morono Y."/>
            <person name="Uchiyama I."/>
            <person name="Ito T."/>
            <person name="Fujiyama A."/>
            <person name="Inagaki F."/>
            <person name="Takami H."/>
        </authorList>
    </citation>
    <scope>NUCLEOTIDE SEQUENCE</scope>
    <source>
        <strain evidence="5">Expedition CK06-06</strain>
    </source>
</reference>
<feature type="domain" description="Topo IA-type catalytic" evidence="4">
    <location>
        <begin position="1"/>
        <end position="273"/>
    </location>
</feature>
<dbReference type="Gene3D" id="2.70.20.10">
    <property type="entry name" value="Topoisomerase I, domain 3"/>
    <property type="match status" value="2"/>
</dbReference>
<sequence length="273" mass="29580">ATGLSAGRVQTVAVRLIVERERGIEAFTPEEFWKVAAIFTPDMATAESLEARWRQFQATVDEKDQGPSQAKVFEFLAGIGAIRAELTRWKGKRFSCGDVAAAREVVEALGVKVESVDRREDPAGKGPAAELVTVAAGVDRSAGVEFKVESVKVRSARTRPPAPFTTALMQQAASVRLRFSASRTMRIAQQLYEGVEIPGTGSVGLITYMRTDSLNLSAQAVAQAREFVAGRFGEKYLPEKPNVYRSARRAQAAHEAIRPTDVTLTPESLAGAL</sequence>
<evidence type="ECO:0000313" key="5">
    <source>
        <dbReference type="EMBL" id="GAH71377.1"/>
    </source>
</evidence>
<dbReference type="InterPro" id="IPR013824">
    <property type="entry name" value="Topo_IA_cen_sub1"/>
</dbReference>
<dbReference type="InterPro" id="IPR013497">
    <property type="entry name" value="Topo_IA_cen"/>
</dbReference>
<dbReference type="EMBL" id="BARU01025856">
    <property type="protein sequence ID" value="GAH71377.1"/>
    <property type="molecule type" value="Genomic_DNA"/>
</dbReference>
<evidence type="ECO:0000259" key="4">
    <source>
        <dbReference type="PROSITE" id="PS52039"/>
    </source>
</evidence>
<dbReference type="Pfam" id="PF01131">
    <property type="entry name" value="Topoisom_bac"/>
    <property type="match status" value="2"/>
</dbReference>
<protein>
    <recommendedName>
        <fullName evidence="4">Topo IA-type catalytic domain-containing protein</fullName>
    </recommendedName>
</protein>
<dbReference type="GO" id="GO:0006265">
    <property type="term" value="P:DNA topological change"/>
    <property type="evidence" value="ECO:0007669"/>
    <property type="project" value="InterPro"/>
</dbReference>
<evidence type="ECO:0000256" key="3">
    <source>
        <dbReference type="ARBA" id="ARBA00023235"/>
    </source>
</evidence>
<dbReference type="GO" id="GO:0003677">
    <property type="term" value="F:DNA binding"/>
    <property type="evidence" value="ECO:0007669"/>
    <property type="project" value="UniProtKB-KW"/>
</dbReference>
<comment type="caution">
    <text evidence="5">The sequence shown here is derived from an EMBL/GenBank/DDBJ whole genome shotgun (WGS) entry which is preliminary data.</text>
</comment>
<dbReference type="GO" id="GO:0003917">
    <property type="term" value="F:DNA topoisomerase type I (single strand cut, ATP-independent) activity"/>
    <property type="evidence" value="ECO:0007669"/>
    <property type="project" value="InterPro"/>
</dbReference>
<dbReference type="InterPro" id="IPR023406">
    <property type="entry name" value="Topo_IA_AS"/>
</dbReference>
<dbReference type="InterPro" id="IPR013826">
    <property type="entry name" value="Topo_IA_cen_sub3"/>
</dbReference>
<keyword evidence="1" id="KW-0799">Topoisomerase</keyword>
<dbReference type="SUPFAM" id="SSF56712">
    <property type="entry name" value="Prokaryotic type I DNA topoisomerase"/>
    <property type="match status" value="1"/>
</dbReference>
<feature type="non-terminal residue" evidence="5">
    <location>
        <position position="1"/>
    </location>
</feature>
<evidence type="ECO:0000256" key="2">
    <source>
        <dbReference type="ARBA" id="ARBA00023125"/>
    </source>
</evidence>
<dbReference type="PRINTS" id="PR00417">
    <property type="entry name" value="PRTPISMRASEI"/>
</dbReference>
<dbReference type="InterPro" id="IPR023405">
    <property type="entry name" value="Topo_IA_core_domain"/>
</dbReference>
<name>X1HPF6_9ZZZZ</name>
<organism evidence="5">
    <name type="scientific">marine sediment metagenome</name>
    <dbReference type="NCBI Taxonomy" id="412755"/>
    <lineage>
        <taxon>unclassified sequences</taxon>
        <taxon>metagenomes</taxon>
        <taxon>ecological metagenomes</taxon>
    </lineage>
</organism>
<dbReference type="Gene3D" id="1.10.290.10">
    <property type="entry name" value="Topoisomerase I, domain 4"/>
    <property type="match status" value="1"/>
</dbReference>